<evidence type="ECO:0000313" key="6">
    <source>
        <dbReference type="Proteomes" id="UP000510682"/>
    </source>
</evidence>
<dbReference type="SUPFAM" id="SSF51905">
    <property type="entry name" value="FAD/NAD(P)-binding domain"/>
    <property type="match status" value="2"/>
</dbReference>
<evidence type="ECO:0000313" key="5">
    <source>
        <dbReference type="EMBL" id="QLL07558.1"/>
    </source>
</evidence>
<comment type="similarity">
    <text evidence="1">Belongs to the FAD-binding monooxygenase family.</text>
</comment>
<protein>
    <submittedName>
        <fullName evidence="5">NAD(P)/FAD-dependent oxidoreductase</fullName>
    </submittedName>
</protein>
<evidence type="ECO:0000256" key="2">
    <source>
        <dbReference type="ARBA" id="ARBA00022630"/>
    </source>
</evidence>
<dbReference type="PANTHER" id="PTHR42877:SF4">
    <property type="entry name" value="FAD_NAD(P)-BINDING DOMAIN-CONTAINING PROTEIN-RELATED"/>
    <property type="match status" value="1"/>
</dbReference>
<keyword evidence="6" id="KW-1185">Reference proteome</keyword>
<dbReference type="PRINTS" id="PR00368">
    <property type="entry name" value="FADPNR"/>
</dbReference>
<dbReference type="KEGG" id="mgor:H0P51_00550"/>
<name>A0A7D6I5N9_9MYCO</name>
<evidence type="ECO:0000256" key="4">
    <source>
        <dbReference type="ARBA" id="ARBA00023002"/>
    </source>
</evidence>
<sequence>MIAIIGAGFGGIATAVQLTRRGIEDFVVFEQFDGPGGVWMANTYPGCEVDINSLIYSFSFMPYDWTRTHPSRDELQRYAEDTIDHYKIRDHFRFGCAVESVEWDDPTSSYRLTLADGTTYRAEVVVAASGFLSRPKYPELPGLNTFQGPVFHTARWEHEHDLTGKRVALVGTGSSGIQATSQLSRYVDQLFVFQREPGWIVPKRAKPYAPRTRARRRRWPWTQRLERAGQWLYLDIAVRNAWKVGSIQNRLFERYCRRYIDKSIRDPKLRALVTPNYPFACKRPIFDDNYFHALQRPNVTLVPLAVKHLTKDGIVATDDSERKIDAVILATGFRAQEYLSSLRVRGRGGRDLHEMWADAPTAFLGITVPDFPNFFIVYGPNTNGGNSIVFQIERQVNAITRMITRLGGTNGVIDTKQAAFDRFVTWVDAQNRKRTDATNFCHNYYHSASGRNVTQWPLGSVDYWVLTKLLPYFAMKVDRSGHVTANMCIDGPALKESGDPAAGASKSTALTAHIDTIDRGSQR</sequence>
<proteinExistence type="inferred from homology"/>
<dbReference type="Gene3D" id="3.50.50.60">
    <property type="entry name" value="FAD/NAD(P)-binding domain"/>
    <property type="match status" value="3"/>
</dbReference>
<dbReference type="GO" id="GO:0004499">
    <property type="term" value="F:N,N-dimethylaniline monooxygenase activity"/>
    <property type="evidence" value="ECO:0007669"/>
    <property type="project" value="InterPro"/>
</dbReference>
<reference evidence="5" key="1">
    <citation type="submission" date="2020-07" db="EMBL/GenBank/DDBJ databases">
        <title>Description of Mycobacterium gordonae subsp. intergordonae subsp.nov. and Mycobacterium gordonae subsp. gordonae subsp. nov.</title>
        <authorList>
            <person name="Huang H."/>
        </authorList>
    </citation>
    <scope>NUCLEOTIDE SEQUENCE [LARGE SCALE GENOMIC DNA]</scope>
    <source>
        <strain evidence="5">24T</strain>
    </source>
</reference>
<dbReference type="PRINTS" id="PR00469">
    <property type="entry name" value="PNDRDTASEII"/>
</dbReference>
<evidence type="ECO:0000256" key="1">
    <source>
        <dbReference type="ARBA" id="ARBA00010139"/>
    </source>
</evidence>
<dbReference type="InterPro" id="IPR051209">
    <property type="entry name" value="FAD-bind_Monooxygenase_sf"/>
</dbReference>
<dbReference type="Proteomes" id="UP000510682">
    <property type="component" value="Chromosome"/>
</dbReference>
<keyword evidence="4" id="KW-0560">Oxidoreductase</keyword>
<dbReference type="InterPro" id="IPR036188">
    <property type="entry name" value="FAD/NAD-bd_sf"/>
</dbReference>
<dbReference type="PANTHER" id="PTHR42877">
    <property type="entry name" value="L-ORNITHINE N(5)-MONOOXYGENASE-RELATED"/>
    <property type="match status" value="1"/>
</dbReference>
<keyword evidence="2" id="KW-0285">Flavoprotein</keyword>
<gene>
    <name evidence="5" type="ORF">H0P51_00550</name>
</gene>
<accession>A0A7D6I5N9</accession>
<dbReference type="EMBL" id="CP059165">
    <property type="protein sequence ID" value="QLL07558.1"/>
    <property type="molecule type" value="Genomic_DNA"/>
</dbReference>
<dbReference type="GO" id="GO:0050661">
    <property type="term" value="F:NADP binding"/>
    <property type="evidence" value="ECO:0007669"/>
    <property type="project" value="InterPro"/>
</dbReference>
<dbReference type="Pfam" id="PF00743">
    <property type="entry name" value="FMO-like"/>
    <property type="match status" value="1"/>
</dbReference>
<evidence type="ECO:0000256" key="3">
    <source>
        <dbReference type="ARBA" id="ARBA00022827"/>
    </source>
</evidence>
<organism evidence="5 6">
    <name type="scientific">Mycobacterium vicinigordonae</name>
    <dbReference type="NCBI Taxonomy" id="1719132"/>
    <lineage>
        <taxon>Bacteria</taxon>
        <taxon>Bacillati</taxon>
        <taxon>Actinomycetota</taxon>
        <taxon>Actinomycetes</taxon>
        <taxon>Mycobacteriales</taxon>
        <taxon>Mycobacteriaceae</taxon>
        <taxon>Mycobacterium</taxon>
    </lineage>
</organism>
<dbReference type="RefSeq" id="WP_180916131.1">
    <property type="nucleotide sequence ID" value="NZ_CP059165.1"/>
</dbReference>
<reference evidence="5" key="2">
    <citation type="submission" date="2020-07" db="EMBL/GenBank/DDBJ databases">
        <authorList>
            <person name="Yu X."/>
        </authorList>
    </citation>
    <scope>NUCLEOTIDE SEQUENCE [LARGE SCALE GENOMIC DNA]</scope>
    <source>
        <strain evidence="5">24T</strain>
    </source>
</reference>
<keyword evidence="3" id="KW-0274">FAD</keyword>
<dbReference type="GO" id="GO:0050660">
    <property type="term" value="F:flavin adenine dinucleotide binding"/>
    <property type="evidence" value="ECO:0007669"/>
    <property type="project" value="InterPro"/>
</dbReference>
<dbReference type="InterPro" id="IPR020946">
    <property type="entry name" value="Flavin_mOase-like"/>
</dbReference>
<dbReference type="AlphaFoldDB" id="A0A7D6I5N9"/>